<dbReference type="EMBL" id="VSSQ01021363">
    <property type="protein sequence ID" value="MPM66893.1"/>
    <property type="molecule type" value="Genomic_DNA"/>
</dbReference>
<sequence length="120" mass="13707">MLHSLRRVILIDLDHGVVAVSLGFQDLERFRRISRREYTIRDLALDDARRGRVANIAQRDKIAKRGHPVGPPRACIGAGNGRIVQPCDVVHRACDLVDLAQRQSDRRARRADVLKRRRRG</sequence>
<protein>
    <submittedName>
        <fullName evidence="1">Uncharacterized protein</fullName>
    </submittedName>
</protein>
<gene>
    <name evidence="1" type="ORF">SDC9_113805</name>
</gene>
<organism evidence="1">
    <name type="scientific">bioreactor metagenome</name>
    <dbReference type="NCBI Taxonomy" id="1076179"/>
    <lineage>
        <taxon>unclassified sequences</taxon>
        <taxon>metagenomes</taxon>
        <taxon>ecological metagenomes</taxon>
    </lineage>
</organism>
<dbReference type="AlphaFoldDB" id="A0A645BUH6"/>
<reference evidence="1" key="1">
    <citation type="submission" date="2019-08" db="EMBL/GenBank/DDBJ databases">
        <authorList>
            <person name="Kucharzyk K."/>
            <person name="Murdoch R.W."/>
            <person name="Higgins S."/>
            <person name="Loffler F."/>
        </authorList>
    </citation>
    <scope>NUCLEOTIDE SEQUENCE</scope>
</reference>
<accession>A0A645BUH6</accession>
<name>A0A645BUH6_9ZZZZ</name>
<evidence type="ECO:0000313" key="1">
    <source>
        <dbReference type="EMBL" id="MPM66893.1"/>
    </source>
</evidence>
<comment type="caution">
    <text evidence="1">The sequence shown here is derived from an EMBL/GenBank/DDBJ whole genome shotgun (WGS) entry which is preliminary data.</text>
</comment>
<proteinExistence type="predicted"/>